<dbReference type="Proteomes" id="UP000095463">
    <property type="component" value="Unassembled WGS sequence"/>
</dbReference>
<proteinExistence type="predicted"/>
<keyword evidence="3" id="KW-1185">Reference proteome</keyword>
<gene>
    <name evidence="2" type="ORF">VW23_022490</name>
</gene>
<evidence type="ECO:0000313" key="2">
    <source>
        <dbReference type="EMBL" id="OEO30220.1"/>
    </source>
</evidence>
<dbReference type="Pfam" id="PF06170">
    <property type="entry name" value="DUF983"/>
    <property type="match status" value="1"/>
</dbReference>
<keyword evidence="1" id="KW-1133">Transmembrane helix</keyword>
<keyword evidence="1" id="KW-0472">Membrane</keyword>
<organism evidence="2 3">
    <name type="scientific">Devosia insulae DS-56</name>
    <dbReference type="NCBI Taxonomy" id="1116389"/>
    <lineage>
        <taxon>Bacteria</taxon>
        <taxon>Pseudomonadati</taxon>
        <taxon>Pseudomonadota</taxon>
        <taxon>Alphaproteobacteria</taxon>
        <taxon>Hyphomicrobiales</taxon>
        <taxon>Devosiaceae</taxon>
        <taxon>Devosia</taxon>
    </lineage>
</organism>
<sequence>MTEPSPERLPSPFATGLACRCPRCGEGALFTGFLKPVSRCESCGADLSFAAATEGPAVFIILIVGFVIVGAAATVEGLFHPPPFVHLLLWLPSTVILSLLLLRPLKATMVALQYHNRAGEGRLDG</sequence>
<reference evidence="2 3" key="1">
    <citation type="journal article" date="2015" name="Genome Announc.">
        <title>Genome Assemblies of Three Soil-Associated Devosia species: D. insulae, D. limi, and D. soli.</title>
        <authorList>
            <person name="Hassan Y.I."/>
            <person name="Lepp D."/>
            <person name="Zhou T."/>
        </authorList>
    </citation>
    <scope>NUCLEOTIDE SEQUENCE [LARGE SCALE GENOMIC DNA]</scope>
    <source>
        <strain evidence="2 3">DS-56</strain>
    </source>
</reference>
<dbReference type="AlphaFoldDB" id="A0A1E5XNN4"/>
<comment type="caution">
    <text evidence="2">The sequence shown here is derived from an EMBL/GenBank/DDBJ whole genome shotgun (WGS) entry which is preliminary data.</text>
</comment>
<name>A0A1E5XNN4_9HYPH</name>
<dbReference type="RefSeq" id="WP_069910565.1">
    <property type="nucleotide sequence ID" value="NZ_LAJE02000222.1"/>
</dbReference>
<protein>
    <recommendedName>
        <fullName evidence="4">DUF983 domain-containing protein</fullName>
    </recommendedName>
</protein>
<dbReference type="InterPro" id="IPR009325">
    <property type="entry name" value="DUF983"/>
</dbReference>
<feature type="transmembrane region" description="Helical" evidence="1">
    <location>
        <begin position="84"/>
        <end position="102"/>
    </location>
</feature>
<evidence type="ECO:0000313" key="3">
    <source>
        <dbReference type="Proteomes" id="UP000095463"/>
    </source>
</evidence>
<feature type="transmembrane region" description="Helical" evidence="1">
    <location>
        <begin position="57"/>
        <end position="78"/>
    </location>
</feature>
<dbReference type="EMBL" id="LAJE02000222">
    <property type="protein sequence ID" value="OEO30220.1"/>
    <property type="molecule type" value="Genomic_DNA"/>
</dbReference>
<accession>A0A1E5XNN4</accession>
<dbReference type="OrthoDB" id="9799456at2"/>
<keyword evidence="1" id="KW-0812">Transmembrane</keyword>
<evidence type="ECO:0000256" key="1">
    <source>
        <dbReference type="SAM" id="Phobius"/>
    </source>
</evidence>
<evidence type="ECO:0008006" key="4">
    <source>
        <dbReference type="Google" id="ProtNLM"/>
    </source>
</evidence>